<dbReference type="EMBL" id="VMRX01000034">
    <property type="protein sequence ID" value="TVT32071.1"/>
    <property type="molecule type" value="Genomic_DNA"/>
</dbReference>
<dbReference type="AlphaFoldDB" id="A0A558B6D3"/>
<organism evidence="2 3">
    <name type="scientific">Marinobacter vinifirmus</name>
    <dbReference type="NCBI Taxonomy" id="355591"/>
    <lineage>
        <taxon>Bacteria</taxon>
        <taxon>Pseudomonadati</taxon>
        <taxon>Pseudomonadota</taxon>
        <taxon>Gammaproteobacteria</taxon>
        <taxon>Pseudomonadales</taxon>
        <taxon>Marinobacteraceae</taxon>
        <taxon>Marinobacter</taxon>
    </lineage>
</organism>
<reference evidence="2 3" key="1">
    <citation type="submission" date="2019-07" db="EMBL/GenBank/DDBJ databases">
        <title>The pathways for chlorine oxyanion respiration interact through the shared metabolite chlorate.</title>
        <authorList>
            <person name="Barnum T.P."/>
            <person name="Cheng Y."/>
            <person name="Hill K.A."/>
            <person name="Lucas L.N."/>
            <person name="Carlson H.K."/>
            <person name="Coates J.D."/>
        </authorList>
    </citation>
    <scope>NUCLEOTIDE SEQUENCE [LARGE SCALE GENOMIC DNA]</scope>
    <source>
        <strain evidence="2">UCB</strain>
    </source>
</reference>
<name>A0A558B6D3_9GAMM</name>
<evidence type="ECO:0000256" key="1">
    <source>
        <dbReference type="SAM" id="MobiDB-lite"/>
    </source>
</evidence>
<accession>A0A558B6D3</accession>
<protein>
    <recommendedName>
        <fullName evidence="4">2-isopropylmalate synthase</fullName>
    </recommendedName>
</protein>
<evidence type="ECO:0000313" key="2">
    <source>
        <dbReference type="EMBL" id="TVT32071.1"/>
    </source>
</evidence>
<dbReference type="RefSeq" id="WP_273134027.1">
    <property type="nucleotide sequence ID" value="NZ_VMRX01000034.1"/>
</dbReference>
<gene>
    <name evidence="2" type="ORF">FHK81_12420</name>
</gene>
<dbReference type="Proteomes" id="UP000319142">
    <property type="component" value="Unassembled WGS sequence"/>
</dbReference>
<sequence length="258" mass="27844">MIQTEAERQFYLGMSGIRMWYARDSLPGAAPSPDYDFGVQEPEAVAVPEVPVIPAAPRARRADPEQASRNRDKIARLQSLMEPSAKAPGSVGAESPVSPAEAPAPGVEAIEPEPVPAEPVTVAEDVPRLNLKAWTGRWVTLIAELSEDSSLALQETLARNILCSLGEDACKASDSLHWPLFNNLKVSLNGAEHLAVALEALFGGLSGQKVVVLGKVGDWYSQALGREPEVVFETSLATLATDPERKRKLWHLIKPLKA</sequence>
<feature type="region of interest" description="Disordered" evidence="1">
    <location>
        <begin position="83"/>
        <end position="105"/>
    </location>
</feature>
<feature type="compositionally biased region" description="Low complexity" evidence="1">
    <location>
        <begin position="93"/>
        <end position="105"/>
    </location>
</feature>
<proteinExistence type="predicted"/>
<evidence type="ECO:0008006" key="4">
    <source>
        <dbReference type="Google" id="ProtNLM"/>
    </source>
</evidence>
<comment type="caution">
    <text evidence="2">The sequence shown here is derived from an EMBL/GenBank/DDBJ whole genome shotgun (WGS) entry which is preliminary data.</text>
</comment>
<evidence type="ECO:0000313" key="3">
    <source>
        <dbReference type="Proteomes" id="UP000319142"/>
    </source>
</evidence>